<proteinExistence type="predicted"/>
<evidence type="ECO:0000313" key="2">
    <source>
        <dbReference type="EMBL" id="ABY27883.1"/>
    </source>
</evidence>
<feature type="compositionally biased region" description="Acidic residues" evidence="1">
    <location>
        <begin position="27"/>
        <end position="42"/>
    </location>
</feature>
<reference evidence="2 3" key="1">
    <citation type="journal article" date="2008" name="PLoS ONE">
        <title>Life-cycle and genome of OtV5, a large DNA virus of the pelagic marine unicellular green alga Ostreococcus tauri.</title>
        <authorList>
            <person name="Derelle E."/>
            <person name="Ferraz C."/>
            <person name="Escande M.L."/>
            <person name="Eychenie S."/>
            <person name="Cooke R."/>
            <person name="Piganeau G."/>
            <person name="Desdevises Y."/>
            <person name="Bellec L."/>
            <person name="Moreau H."/>
            <person name="Grimsley N."/>
        </authorList>
    </citation>
    <scope>NUCLEOTIDE SEQUENCE [LARGE SCALE GENOMIC DNA]</scope>
    <source>
        <strain evidence="2 3">OtV5</strain>
    </source>
</reference>
<dbReference type="EMBL" id="EU304328">
    <property type="protein sequence ID" value="ABY27883.1"/>
    <property type="molecule type" value="Genomic_DNA"/>
</dbReference>
<dbReference type="KEGG" id="vg:5845795"/>
<keyword evidence="3" id="KW-1185">Reference proteome</keyword>
<feature type="region of interest" description="Disordered" evidence="1">
    <location>
        <begin position="20"/>
        <end position="45"/>
    </location>
</feature>
<evidence type="ECO:0000256" key="1">
    <source>
        <dbReference type="SAM" id="MobiDB-lite"/>
    </source>
</evidence>
<dbReference type="Proteomes" id="UP000203890">
    <property type="component" value="Segment"/>
</dbReference>
<protein>
    <submittedName>
        <fullName evidence="2">Uncharacterized protein</fullName>
    </submittedName>
</protein>
<sequence length="67" mass="7626">MPLIVMSTSDPEGWTISEYKSFKATGDDDSSTDGDSEDEEEQIFAKSNVVRKPKYKKIVQREELLPE</sequence>
<dbReference type="RefSeq" id="YP_001648179.1">
    <property type="nucleotide sequence ID" value="NC_010191.2"/>
</dbReference>
<organism evidence="2 3">
    <name type="scientific">Ostreococcus tauri virus OtV5</name>
    <dbReference type="NCBI Taxonomy" id="1785753"/>
    <lineage>
        <taxon>Viruses</taxon>
        <taxon>Varidnaviria</taxon>
        <taxon>Bamfordvirae</taxon>
        <taxon>Nucleocytoviricota</taxon>
        <taxon>Megaviricetes</taxon>
        <taxon>Algavirales</taxon>
        <taxon>Phycodnaviridae</taxon>
        <taxon>Prasinovirus</taxon>
        <taxon>Prasinovirus ostreotauri</taxon>
    </lineage>
</organism>
<accession>A9YW00</accession>
<dbReference type="GeneID" id="5845795"/>
<name>A9YW00_9PHYC</name>
<evidence type="ECO:0000313" key="3">
    <source>
        <dbReference type="Proteomes" id="UP000203890"/>
    </source>
</evidence>
<gene>
    <name evidence="2" type="ORF">OtV5_093</name>
</gene>